<feature type="compositionally biased region" description="Polar residues" evidence="1">
    <location>
        <begin position="231"/>
        <end position="244"/>
    </location>
</feature>
<evidence type="ECO:0000256" key="1">
    <source>
        <dbReference type="SAM" id="MobiDB-lite"/>
    </source>
</evidence>
<dbReference type="GO" id="GO:0003341">
    <property type="term" value="P:cilium movement"/>
    <property type="evidence" value="ECO:0007669"/>
    <property type="project" value="TreeGrafter"/>
</dbReference>
<comment type="caution">
    <text evidence="2">The sequence shown here is derived from an EMBL/GenBank/DDBJ whole genome shotgun (WGS) entry which is preliminary data.</text>
</comment>
<feature type="region of interest" description="Disordered" evidence="1">
    <location>
        <begin position="182"/>
        <end position="260"/>
    </location>
</feature>
<dbReference type="EMBL" id="VZST01021173">
    <property type="protein sequence ID" value="NWZ74455.1"/>
    <property type="molecule type" value="Genomic_DNA"/>
</dbReference>
<evidence type="ECO:0000313" key="3">
    <source>
        <dbReference type="Proteomes" id="UP000549775"/>
    </source>
</evidence>
<name>A0A7K7Q3V7_ACRAR</name>
<organism evidence="2 3">
    <name type="scientific">Acrocephalus arundinaceus</name>
    <name type="common">Great reed-warbler</name>
    <dbReference type="NCBI Taxonomy" id="39621"/>
    <lineage>
        <taxon>Eukaryota</taxon>
        <taxon>Metazoa</taxon>
        <taxon>Chordata</taxon>
        <taxon>Craniata</taxon>
        <taxon>Vertebrata</taxon>
        <taxon>Euteleostomi</taxon>
        <taxon>Archelosauria</taxon>
        <taxon>Archosauria</taxon>
        <taxon>Dinosauria</taxon>
        <taxon>Saurischia</taxon>
        <taxon>Theropoda</taxon>
        <taxon>Coelurosauria</taxon>
        <taxon>Aves</taxon>
        <taxon>Neognathae</taxon>
        <taxon>Neoaves</taxon>
        <taxon>Telluraves</taxon>
        <taxon>Australaves</taxon>
        <taxon>Passeriformes</taxon>
        <taxon>Sylvioidea</taxon>
        <taxon>Sylviidae</taxon>
        <taxon>Acrocephalinae</taxon>
        <taxon>Acrocephalus</taxon>
    </lineage>
</organism>
<feature type="region of interest" description="Disordered" evidence="1">
    <location>
        <begin position="85"/>
        <end position="148"/>
    </location>
</feature>
<reference evidence="2 3" key="1">
    <citation type="submission" date="2019-09" db="EMBL/GenBank/DDBJ databases">
        <title>Bird 10,000 Genomes (B10K) Project - Family phase.</title>
        <authorList>
            <person name="Zhang G."/>
        </authorList>
    </citation>
    <scope>NUCLEOTIDE SEQUENCE [LARGE SCALE GENOMIC DNA]</scope>
    <source>
        <strain evidence="2">OUT-0054</strain>
        <tissue evidence="2">Blood</tissue>
    </source>
</reference>
<dbReference type="GO" id="GO:0005930">
    <property type="term" value="C:axoneme"/>
    <property type="evidence" value="ECO:0007669"/>
    <property type="project" value="TreeGrafter"/>
</dbReference>
<feature type="compositionally biased region" description="Basic and acidic residues" evidence="1">
    <location>
        <begin position="105"/>
        <end position="114"/>
    </location>
</feature>
<feature type="non-terminal residue" evidence="2">
    <location>
        <position position="260"/>
    </location>
</feature>
<dbReference type="InterPro" id="IPR033305">
    <property type="entry name" value="Hydin-like"/>
</dbReference>
<feature type="compositionally biased region" description="Low complexity" evidence="1">
    <location>
        <begin position="121"/>
        <end position="134"/>
    </location>
</feature>
<feature type="region of interest" description="Disordered" evidence="1">
    <location>
        <begin position="1"/>
        <end position="47"/>
    </location>
</feature>
<dbReference type="OrthoDB" id="9219057at2759"/>
<feature type="non-terminal residue" evidence="2">
    <location>
        <position position="1"/>
    </location>
</feature>
<dbReference type="Proteomes" id="UP000549775">
    <property type="component" value="Unassembled WGS sequence"/>
</dbReference>
<keyword evidence="3" id="KW-1185">Reference proteome</keyword>
<dbReference type="AlphaFoldDB" id="A0A7K7Q3V7"/>
<protein>
    <submittedName>
        <fullName evidence="2">HYDIN protein</fullName>
    </submittedName>
</protein>
<sequence>KAPEKGKTKAPEKGETKTPKKGETKAPEKGKAEAPEQEKTEIPEDPAEMEKNLILRFQIYESSQQNVAQVFSYWDRVQGTVELPVIEKGNKSQPSAENKGQKTSKPQEKVEKKPAQKRGGQSSLQSSQLETQSEVAEGAVRDKNVGVPCLDIQVTDPKAMFMEILSSGRLPTKDQMLRHLGLHPEGPPLPPAAVLSIVDYPEERRSSAERAPDVKGSSAEGQPKMGRVASRGNSPKENQISTQRTESPQDSSTTSSKSAS</sequence>
<evidence type="ECO:0000313" key="2">
    <source>
        <dbReference type="EMBL" id="NWZ74455.1"/>
    </source>
</evidence>
<feature type="compositionally biased region" description="Basic and acidic residues" evidence="1">
    <location>
        <begin position="201"/>
        <end position="213"/>
    </location>
</feature>
<feature type="compositionally biased region" description="Polar residues" evidence="1">
    <location>
        <begin position="91"/>
        <end position="104"/>
    </location>
</feature>
<dbReference type="PANTHER" id="PTHR23053:SF0">
    <property type="entry name" value="HYDROCEPHALUS-INDUCING PROTEIN HOMOLOG"/>
    <property type="match status" value="1"/>
</dbReference>
<feature type="compositionally biased region" description="Low complexity" evidence="1">
    <location>
        <begin position="245"/>
        <end position="260"/>
    </location>
</feature>
<accession>A0A7K7Q3V7</accession>
<proteinExistence type="predicted"/>
<dbReference type="PANTHER" id="PTHR23053">
    <property type="entry name" value="DLEC1 DELETED IN LUNG AND ESOPHAGEAL CANCER 1"/>
    <property type="match status" value="1"/>
</dbReference>
<dbReference type="GO" id="GO:1904158">
    <property type="term" value="P:axonemal central apparatus assembly"/>
    <property type="evidence" value="ECO:0007669"/>
    <property type="project" value="TreeGrafter"/>
</dbReference>
<gene>
    <name evidence="2" type="primary">Hydin_9</name>
    <name evidence="2" type="ORF">ACRARU_R15737</name>
</gene>